<dbReference type="PANTHER" id="PTHR23501">
    <property type="entry name" value="MAJOR FACILITATOR SUPERFAMILY"/>
    <property type="match status" value="1"/>
</dbReference>
<feature type="transmembrane region" description="Helical" evidence="7">
    <location>
        <begin position="240"/>
        <end position="259"/>
    </location>
</feature>
<dbReference type="Pfam" id="PF06609">
    <property type="entry name" value="TRI12"/>
    <property type="match status" value="1"/>
</dbReference>
<dbReference type="AlphaFoldDB" id="A0AAX6MHY1"/>
<evidence type="ECO:0000256" key="3">
    <source>
        <dbReference type="ARBA" id="ARBA00022692"/>
    </source>
</evidence>
<dbReference type="GO" id="GO:0005886">
    <property type="term" value="C:plasma membrane"/>
    <property type="evidence" value="ECO:0007669"/>
    <property type="project" value="TreeGrafter"/>
</dbReference>
<evidence type="ECO:0000256" key="7">
    <source>
        <dbReference type="SAM" id="Phobius"/>
    </source>
</evidence>
<dbReference type="PROSITE" id="PS50850">
    <property type="entry name" value="MFS"/>
    <property type="match status" value="1"/>
</dbReference>
<comment type="caution">
    <text evidence="9">The sequence shown here is derived from an EMBL/GenBank/DDBJ whole genome shotgun (WGS) entry which is preliminary data.</text>
</comment>
<feature type="transmembrane region" description="Helical" evidence="7">
    <location>
        <begin position="135"/>
        <end position="154"/>
    </location>
</feature>
<feature type="transmembrane region" description="Helical" evidence="7">
    <location>
        <begin position="439"/>
        <end position="461"/>
    </location>
</feature>
<dbReference type="Gene3D" id="1.20.1250.20">
    <property type="entry name" value="MFS general substrate transporter like domains"/>
    <property type="match status" value="1"/>
</dbReference>
<evidence type="ECO:0000256" key="4">
    <source>
        <dbReference type="ARBA" id="ARBA00022989"/>
    </source>
</evidence>
<dbReference type="InterPro" id="IPR020846">
    <property type="entry name" value="MFS_dom"/>
</dbReference>
<keyword evidence="10" id="KW-1185">Reference proteome</keyword>
<organism evidence="9 10">
    <name type="scientific">Daldinia eschscholtzii</name>
    <dbReference type="NCBI Taxonomy" id="292717"/>
    <lineage>
        <taxon>Eukaryota</taxon>
        <taxon>Fungi</taxon>
        <taxon>Dikarya</taxon>
        <taxon>Ascomycota</taxon>
        <taxon>Pezizomycotina</taxon>
        <taxon>Sordariomycetes</taxon>
        <taxon>Xylariomycetidae</taxon>
        <taxon>Xylariales</taxon>
        <taxon>Hypoxylaceae</taxon>
        <taxon>Daldinia</taxon>
    </lineage>
</organism>
<feature type="transmembrane region" description="Helical" evidence="7">
    <location>
        <begin position="41"/>
        <end position="61"/>
    </location>
</feature>
<proteinExistence type="predicted"/>
<feature type="transmembrane region" description="Helical" evidence="7">
    <location>
        <begin position="532"/>
        <end position="551"/>
    </location>
</feature>
<gene>
    <name evidence="9" type="ORF">Daesc_006585</name>
</gene>
<dbReference type="PANTHER" id="PTHR23501:SF109">
    <property type="entry name" value="MAJOR FACILITATOR SUPERFAMILY (MFS) PROFILE DOMAIN-CONTAINING PROTEIN-RELATED"/>
    <property type="match status" value="1"/>
</dbReference>
<feature type="transmembrane region" description="Helical" evidence="7">
    <location>
        <begin position="381"/>
        <end position="398"/>
    </location>
</feature>
<dbReference type="SUPFAM" id="SSF103473">
    <property type="entry name" value="MFS general substrate transporter"/>
    <property type="match status" value="1"/>
</dbReference>
<feature type="transmembrane region" description="Helical" evidence="7">
    <location>
        <begin position="198"/>
        <end position="219"/>
    </location>
</feature>
<keyword evidence="4 7" id="KW-1133">Transmembrane helix</keyword>
<feature type="compositionally biased region" description="Basic and acidic residues" evidence="6">
    <location>
        <begin position="595"/>
        <end position="605"/>
    </location>
</feature>
<evidence type="ECO:0000256" key="6">
    <source>
        <dbReference type="SAM" id="MobiDB-lite"/>
    </source>
</evidence>
<feature type="transmembrane region" description="Helical" evidence="7">
    <location>
        <begin position="410"/>
        <end position="432"/>
    </location>
</feature>
<dbReference type="InterPro" id="IPR053791">
    <property type="entry name" value="MFS_Tri12-like"/>
</dbReference>
<feature type="transmembrane region" description="Helical" evidence="7">
    <location>
        <begin position="81"/>
        <end position="99"/>
    </location>
</feature>
<keyword evidence="5 7" id="KW-0472">Membrane</keyword>
<feature type="transmembrane region" description="Helical" evidence="7">
    <location>
        <begin position="271"/>
        <end position="290"/>
    </location>
</feature>
<evidence type="ECO:0000256" key="1">
    <source>
        <dbReference type="ARBA" id="ARBA00004141"/>
    </source>
</evidence>
<name>A0AAX6MHY1_9PEZI</name>
<protein>
    <recommendedName>
        <fullName evidence="8">Major facilitator superfamily (MFS) profile domain-containing protein</fullName>
    </recommendedName>
</protein>
<evidence type="ECO:0000256" key="5">
    <source>
        <dbReference type="ARBA" id="ARBA00023136"/>
    </source>
</evidence>
<reference evidence="9 10" key="1">
    <citation type="journal article" date="2024" name="Front Chem Biol">
        <title>Unveiling the potential of Daldinia eschscholtzii MFLUCC 19-0629 through bioactivity and bioinformatics studies for enhanced sustainable agriculture production.</title>
        <authorList>
            <person name="Brooks S."/>
            <person name="Weaver J.A."/>
            <person name="Klomchit A."/>
            <person name="Alharthi S.A."/>
            <person name="Onlamun T."/>
            <person name="Nurani R."/>
            <person name="Vong T.K."/>
            <person name="Alberti F."/>
            <person name="Greco C."/>
        </authorList>
    </citation>
    <scope>NUCLEOTIDE SEQUENCE [LARGE SCALE GENOMIC DNA]</scope>
    <source>
        <strain evidence="9">MFLUCC 19-0629</strain>
    </source>
</reference>
<accession>A0AAX6MHY1</accession>
<dbReference type="InterPro" id="IPR010573">
    <property type="entry name" value="MFS_Str1/Tri12-like"/>
</dbReference>
<feature type="region of interest" description="Disordered" evidence="6">
    <location>
        <begin position="585"/>
        <end position="605"/>
    </location>
</feature>
<sequence>MTEIADSTVSPSGAKGNGDQLRSEALAADSKQLPAGYYSSARVIGTFGGIGFSLLGTYWAFSVGASVITTINQDIGPSANSSLFSIVWTVCDCISILLFGRLSDRFGRRTLAIGANVLGIIGGIVACTARTMDVLIGANVLLGLASGPPASYPLLTGELATNKTKFLATVLVVVPNVIATGFGAYLGQRIVLQTTWRWIFIIYIIFMVPGTILFYLFYFPPSFTQMHGKATRTVDEIKKIDFVGVFLLVAGLALFLLGVSWGGQPLAWDSATILGLLISGAVCLVAFVLYEIFGKVERPIIPMHFFKDLTGFTPIVVISAVTGCLNVALQIIWPSQVIRVFGTSDWEIAAWLTTTVAFGAWAGIVFIGSLFHIIKHIRLQIILGCIWMSAFIGAMASIDPTERSQAAAFSFLATVPVGWGEVVTMLMVQYVASDMDLGVAFAVVSAMRSVVGSIFTAIFTAEISNKLPEKLTAIAIPAITAAGLPKSSVPVLLQAVTAGTEDALRTVPGMNDNILAVTSAKVSEAYASAYTYPYYTALALGIVSIIAALTLRDFDHHLTDHVSRQLYKKNDTDKDILQLVDHSSAPRDTTVGETKQIDKGSDEVV</sequence>
<evidence type="ECO:0000256" key="2">
    <source>
        <dbReference type="ARBA" id="ARBA00022448"/>
    </source>
</evidence>
<feature type="domain" description="Major facilitator superfamily (MFS) profile" evidence="8">
    <location>
        <begin position="37"/>
        <end position="556"/>
    </location>
</feature>
<dbReference type="EMBL" id="JBANMG010000006">
    <property type="protein sequence ID" value="KAK6952056.1"/>
    <property type="molecule type" value="Genomic_DNA"/>
</dbReference>
<dbReference type="CDD" id="cd06179">
    <property type="entry name" value="MFS_TRI12_like"/>
    <property type="match status" value="1"/>
</dbReference>
<dbReference type="InterPro" id="IPR036259">
    <property type="entry name" value="MFS_trans_sf"/>
</dbReference>
<dbReference type="Proteomes" id="UP001369815">
    <property type="component" value="Unassembled WGS sequence"/>
</dbReference>
<evidence type="ECO:0000313" key="9">
    <source>
        <dbReference type="EMBL" id="KAK6952056.1"/>
    </source>
</evidence>
<comment type="subcellular location">
    <subcellularLocation>
        <location evidence="1">Membrane</location>
        <topology evidence="1">Multi-pass membrane protein</topology>
    </subcellularLocation>
</comment>
<evidence type="ECO:0000313" key="10">
    <source>
        <dbReference type="Proteomes" id="UP001369815"/>
    </source>
</evidence>
<feature type="transmembrane region" description="Helical" evidence="7">
    <location>
        <begin position="111"/>
        <end position="129"/>
    </location>
</feature>
<evidence type="ECO:0000259" key="8">
    <source>
        <dbReference type="PROSITE" id="PS50850"/>
    </source>
</evidence>
<keyword evidence="3 7" id="KW-0812">Transmembrane</keyword>
<dbReference type="GO" id="GO:0022857">
    <property type="term" value="F:transmembrane transporter activity"/>
    <property type="evidence" value="ECO:0007669"/>
    <property type="project" value="InterPro"/>
</dbReference>
<keyword evidence="2" id="KW-0813">Transport</keyword>
<feature type="transmembrane region" description="Helical" evidence="7">
    <location>
        <begin position="348"/>
        <end position="374"/>
    </location>
</feature>
<feature type="transmembrane region" description="Helical" evidence="7">
    <location>
        <begin position="166"/>
        <end position="186"/>
    </location>
</feature>
<feature type="transmembrane region" description="Helical" evidence="7">
    <location>
        <begin position="311"/>
        <end position="333"/>
    </location>
</feature>